<dbReference type="PANTHER" id="PTHR43301">
    <property type="entry name" value="ARABINAN ENDO-1,5-ALPHA-L-ARABINOSIDASE"/>
    <property type="match status" value="1"/>
</dbReference>
<dbReference type="InterPro" id="IPR000772">
    <property type="entry name" value="Ricin_B_lectin"/>
</dbReference>
<dbReference type="InterPro" id="IPR035992">
    <property type="entry name" value="Ricin_B-like_lectins"/>
</dbReference>
<evidence type="ECO:0000313" key="8">
    <source>
        <dbReference type="EMBL" id="MFF5290463.1"/>
    </source>
</evidence>
<dbReference type="CDD" id="cd00161">
    <property type="entry name" value="beta-trefoil_Ricin-like"/>
    <property type="match status" value="1"/>
</dbReference>
<dbReference type="EMBL" id="JBIAZU010000002">
    <property type="protein sequence ID" value="MFF5290463.1"/>
    <property type="molecule type" value="Genomic_DNA"/>
</dbReference>
<feature type="chain" id="PRO_5046598547" evidence="6">
    <location>
        <begin position="28"/>
        <end position="564"/>
    </location>
</feature>
<feature type="signal peptide" evidence="6">
    <location>
        <begin position="1"/>
        <end position="27"/>
    </location>
</feature>
<evidence type="ECO:0000256" key="6">
    <source>
        <dbReference type="SAM" id="SignalP"/>
    </source>
</evidence>
<dbReference type="InterPro" id="IPR023296">
    <property type="entry name" value="Glyco_hydro_beta-prop_sf"/>
</dbReference>
<dbReference type="SUPFAM" id="SSF75005">
    <property type="entry name" value="Arabinanase/levansucrase/invertase"/>
    <property type="match status" value="1"/>
</dbReference>
<comment type="pathway">
    <text evidence="1">Glycan metabolism; L-arabinan degradation.</text>
</comment>
<keyword evidence="9" id="KW-1185">Reference proteome</keyword>
<evidence type="ECO:0000313" key="9">
    <source>
        <dbReference type="Proteomes" id="UP001602245"/>
    </source>
</evidence>
<dbReference type="RefSeq" id="WP_020510545.1">
    <property type="nucleotide sequence ID" value="NZ_JBIAZU010000002.1"/>
</dbReference>
<dbReference type="Pfam" id="PF14200">
    <property type="entry name" value="RicinB_lectin_2"/>
    <property type="match status" value="1"/>
</dbReference>
<dbReference type="CDD" id="cd08998">
    <property type="entry name" value="GH43_Arb43a-like"/>
    <property type="match status" value="1"/>
</dbReference>
<dbReference type="Gene3D" id="2.115.10.20">
    <property type="entry name" value="Glycosyl hydrolase domain, family 43"/>
    <property type="match status" value="1"/>
</dbReference>
<evidence type="ECO:0000256" key="5">
    <source>
        <dbReference type="RuleBase" id="RU361187"/>
    </source>
</evidence>
<keyword evidence="4 5" id="KW-0326">Glycosidase</keyword>
<dbReference type="Proteomes" id="UP001602245">
    <property type="component" value="Unassembled WGS sequence"/>
</dbReference>
<comment type="similarity">
    <text evidence="2 5">Belongs to the glycosyl hydrolase 43 family.</text>
</comment>
<accession>A0ABW6WBI5</accession>
<proteinExistence type="inferred from homology"/>
<dbReference type="SUPFAM" id="SSF50370">
    <property type="entry name" value="Ricin B-like lectins"/>
    <property type="match status" value="1"/>
</dbReference>
<evidence type="ECO:0000256" key="4">
    <source>
        <dbReference type="ARBA" id="ARBA00023295"/>
    </source>
</evidence>
<comment type="caution">
    <text evidence="8">The sequence shown here is derived from an EMBL/GenBank/DDBJ whole genome shotgun (WGS) entry which is preliminary data.</text>
</comment>
<evidence type="ECO:0000256" key="2">
    <source>
        <dbReference type="ARBA" id="ARBA00009865"/>
    </source>
</evidence>
<evidence type="ECO:0000256" key="1">
    <source>
        <dbReference type="ARBA" id="ARBA00004834"/>
    </source>
</evidence>
<keyword evidence="3 5" id="KW-0378">Hydrolase</keyword>
<gene>
    <name evidence="8" type="ORF">ACFY35_13550</name>
</gene>
<dbReference type="InterPro" id="IPR050727">
    <property type="entry name" value="GH43_arabinanases"/>
</dbReference>
<feature type="domain" description="Ricin B lectin" evidence="7">
    <location>
        <begin position="350"/>
        <end position="426"/>
    </location>
</feature>
<protein>
    <submittedName>
        <fullName evidence="8">Family 43 glycosylhydrolase</fullName>
    </submittedName>
</protein>
<evidence type="ECO:0000259" key="7">
    <source>
        <dbReference type="Pfam" id="PF14200"/>
    </source>
</evidence>
<name>A0ABW6WBI5_9ACTN</name>
<keyword evidence="6" id="KW-0732">Signal</keyword>
<reference evidence="8 9" key="1">
    <citation type="submission" date="2024-10" db="EMBL/GenBank/DDBJ databases">
        <title>The Natural Products Discovery Center: Release of the First 8490 Sequenced Strains for Exploring Actinobacteria Biosynthetic Diversity.</title>
        <authorList>
            <person name="Kalkreuter E."/>
            <person name="Kautsar S.A."/>
            <person name="Yang D."/>
            <person name="Bader C.D."/>
            <person name="Teijaro C.N."/>
            <person name="Fluegel L."/>
            <person name="Davis C.M."/>
            <person name="Simpson J.R."/>
            <person name="Lauterbach L."/>
            <person name="Steele A.D."/>
            <person name="Gui C."/>
            <person name="Meng S."/>
            <person name="Li G."/>
            <person name="Viehrig K."/>
            <person name="Ye F."/>
            <person name="Su P."/>
            <person name="Kiefer A.F."/>
            <person name="Nichols A."/>
            <person name="Cepeda A.J."/>
            <person name="Yan W."/>
            <person name="Fan B."/>
            <person name="Jiang Y."/>
            <person name="Adhikari A."/>
            <person name="Zheng C.-J."/>
            <person name="Schuster L."/>
            <person name="Cowan T.M."/>
            <person name="Smanski M.J."/>
            <person name="Chevrette M.G."/>
            <person name="De Carvalho L.P.S."/>
            <person name="Shen B."/>
        </authorList>
    </citation>
    <scope>NUCLEOTIDE SEQUENCE [LARGE SCALE GENOMIC DNA]</scope>
    <source>
        <strain evidence="8 9">NPDC000087</strain>
    </source>
</reference>
<evidence type="ECO:0000256" key="3">
    <source>
        <dbReference type="ARBA" id="ARBA00022801"/>
    </source>
</evidence>
<dbReference type="Pfam" id="PF04616">
    <property type="entry name" value="Glyco_hydro_43"/>
    <property type="match status" value="1"/>
</dbReference>
<sequence length="564" mass="61472">MRSAVRAYTIMLLIVGSVAVLPQAASAGEPTVQTTGGGTAVGRIADDPIAHDPTMIRQGRYHYAFITGDIATRTYLPMKRSTDLLHWTELGPVFTTPPAWVVQELGITPGDFWAPDISYFNGEYRLYYAASSFGTNNSVIGLATNRTLDPASPDYRWVDRGMVFRSTTADNFNAIDPELTVDAAGQQWLAFGSFWDGIKMRRLDRATGLLAADDTTLYSLASRGGASIEGASIVRHGRYYYLFESLDYCCRGIESDYRVVVGRSTSVTGPYVDSAGVPMLSGGGIELLRGYNEFRGPGGGDVDGNLYVHHYYDLYDNGLPKLSVRPIEWRDGWPTLGDPLSGSRAIGHGPAYLTLVNRVDGRVLSNPSCGYEGADIALATPTGSPCEQWRLDPRDPGYVSLGNRFSNKIAEVAACVNADGARVAQWGWLHNDCQMFAIDPATDGWSTIRSKLNGRVLQPAACTGDLIQTVTANGADCQQFRLQPTGDVLIADPTGTKALDACGRTITFRPPGRAACQEWRFVHVGDGYYRVISGKKWLPGEWRIETTRLVNRDGTALPSYLDTP</sequence>
<organism evidence="8 9">
    <name type="scientific">Paractinoplanes globisporus</name>
    <dbReference type="NCBI Taxonomy" id="113565"/>
    <lineage>
        <taxon>Bacteria</taxon>
        <taxon>Bacillati</taxon>
        <taxon>Actinomycetota</taxon>
        <taxon>Actinomycetes</taxon>
        <taxon>Micromonosporales</taxon>
        <taxon>Micromonosporaceae</taxon>
        <taxon>Paractinoplanes</taxon>
    </lineage>
</organism>
<dbReference type="Gene3D" id="2.80.10.50">
    <property type="match status" value="2"/>
</dbReference>
<dbReference type="PANTHER" id="PTHR43301:SF3">
    <property type="entry name" value="ARABINAN ENDO-1,5-ALPHA-L-ARABINOSIDASE A-RELATED"/>
    <property type="match status" value="1"/>
</dbReference>
<dbReference type="InterPro" id="IPR006710">
    <property type="entry name" value="Glyco_hydro_43"/>
</dbReference>